<evidence type="ECO:0000313" key="3">
    <source>
        <dbReference type="Proteomes" id="UP000437017"/>
    </source>
</evidence>
<evidence type="ECO:0000256" key="1">
    <source>
        <dbReference type="SAM" id="MobiDB-lite"/>
    </source>
</evidence>
<accession>A0A643BL85</accession>
<proteinExistence type="predicted"/>
<feature type="non-terminal residue" evidence="2">
    <location>
        <position position="1"/>
    </location>
</feature>
<feature type="region of interest" description="Disordered" evidence="1">
    <location>
        <begin position="178"/>
        <end position="204"/>
    </location>
</feature>
<evidence type="ECO:0000313" key="2">
    <source>
        <dbReference type="EMBL" id="KAB0388731.1"/>
    </source>
</evidence>
<organism evidence="2 3">
    <name type="scientific">Balaenoptera physalus</name>
    <name type="common">Fin whale</name>
    <name type="synonym">Balaena physalus</name>
    <dbReference type="NCBI Taxonomy" id="9770"/>
    <lineage>
        <taxon>Eukaryota</taxon>
        <taxon>Metazoa</taxon>
        <taxon>Chordata</taxon>
        <taxon>Craniata</taxon>
        <taxon>Vertebrata</taxon>
        <taxon>Euteleostomi</taxon>
        <taxon>Mammalia</taxon>
        <taxon>Eutheria</taxon>
        <taxon>Laurasiatheria</taxon>
        <taxon>Artiodactyla</taxon>
        <taxon>Whippomorpha</taxon>
        <taxon>Cetacea</taxon>
        <taxon>Mysticeti</taxon>
        <taxon>Balaenopteridae</taxon>
        <taxon>Balaenoptera</taxon>
    </lineage>
</organism>
<dbReference type="OrthoDB" id="10628123at2759"/>
<sequence length="694" mass="75639">LSTARLLSKAHTCSEDIRPNDSALRVKLKLLPLFTSMTSPAARQREANLCEQADMCLWNDLKPLPVPANQGWNSSLNTKPQPTLQPCQLYSTALTWYCARPDAPKPSRTMVLADPNPMLSPDEKTFIAAQGMQNAGVLNEPPKKPEGLIQARTAVEAPLVLPGCRDVPFCPEEGIPPSMNSQSGPLRPNHPDHMTPEQIGHSPRLQHTRDQICLPGFAGMIISETEGQMSPTLHPDHIFLESVGQTTCQTFQIIETSFLARGLSAEMFQQQLAEKFQGGLPGISITGIKSNMEMTSMIPGSQRTFPFSCSPARMVLNVMKGNVHLNVNKGSNFQTIPRKMRGSVCPGEMMTCTQVALRCCLRSRRWLPCHLAMLSVSQGPGSNGGLQNLRETIGPTRRTNGQLCLSHQYISTLLETPLASTQLLHPVHSPGLNPLQPPTMYCPVINAGLTLRKPQVPPDSFVHGFAAALWMICFCEYPDVFSLVQLASRAYPSPSVLSIVEWALIHKNPRISGSDANTQPHGNDPATPHYNQMPSLVTMGTNMLPHGVSMGSDLMSHNPMMGLGSQEPEMASQGQMGFRRSSLQDEYHFLTMAPMEAEQLPGDMGVPGEGTFGHSNTQLRIQHFKSLGARGVLTPSLSAGIGPVLYTPPEKPSQTLKWFHEGKSQAINSPGVLDLGFCTGDDGQTSPQNARAKY</sequence>
<reference evidence="2 3" key="1">
    <citation type="journal article" date="2019" name="PLoS ONE">
        <title>Genomic analyses reveal an absence of contemporary introgressive admixture between fin whales and blue whales, despite known hybrids.</title>
        <authorList>
            <person name="Westbury M.V."/>
            <person name="Petersen B."/>
            <person name="Lorenzen E.D."/>
        </authorList>
    </citation>
    <scope>NUCLEOTIDE SEQUENCE [LARGE SCALE GENOMIC DNA]</scope>
    <source>
        <strain evidence="2">FinWhale-01</strain>
    </source>
</reference>
<keyword evidence="3" id="KW-1185">Reference proteome</keyword>
<comment type="caution">
    <text evidence="2">The sequence shown here is derived from an EMBL/GenBank/DDBJ whole genome shotgun (WGS) entry which is preliminary data.</text>
</comment>
<dbReference type="EMBL" id="SGJD01012365">
    <property type="protein sequence ID" value="KAB0388731.1"/>
    <property type="molecule type" value="Genomic_DNA"/>
</dbReference>
<dbReference type="AlphaFoldDB" id="A0A643BL85"/>
<protein>
    <submittedName>
        <fullName evidence="2">Uncharacterized protein</fullName>
    </submittedName>
</protein>
<dbReference type="Proteomes" id="UP000437017">
    <property type="component" value="Unassembled WGS sequence"/>
</dbReference>
<name>A0A643BL85_BALPH</name>
<gene>
    <name evidence="2" type="ORF">E2I00_017097</name>
</gene>